<dbReference type="SUPFAM" id="SSF53613">
    <property type="entry name" value="Ribokinase-like"/>
    <property type="match status" value="1"/>
</dbReference>
<feature type="domain" description="Carbohydrate kinase PfkB" evidence="11">
    <location>
        <begin position="46"/>
        <end position="350"/>
    </location>
</feature>
<dbReference type="GO" id="GO:0005829">
    <property type="term" value="C:cytosol"/>
    <property type="evidence" value="ECO:0007669"/>
    <property type="project" value="TreeGrafter"/>
</dbReference>
<dbReference type="Gene3D" id="3.40.1190.20">
    <property type="match status" value="1"/>
</dbReference>
<comment type="catalytic activity">
    <reaction evidence="10">
        <text>adenosine + ATP = AMP + ADP + H(+)</text>
        <dbReference type="Rhea" id="RHEA:20824"/>
        <dbReference type="ChEBI" id="CHEBI:15378"/>
        <dbReference type="ChEBI" id="CHEBI:16335"/>
        <dbReference type="ChEBI" id="CHEBI:30616"/>
        <dbReference type="ChEBI" id="CHEBI:456215"/>
        <dbReference type="ChEBI" id="CHEBI:456216"/>
        <dbReference type="EC" id="2.7.1.20"/>
    </reaction>
</comment>
<protein>
    <recommendedName>
        <fullName evidence="3 10">Adenosine kinase</fullName>
        <shortName evidence="10">AK</shortName>
        <ecNumber evidence="3 10">2.7.1.20</ecNumber>
    </recommendedName>
    <alternativeName>
        <fullName evidence="10">Adenosine 5'-phosphotransferase</fullName>
    </alternativeName>
</protein>
<dbReference type="GO" id="GO:0005524">
    <property type="term" value="F:ATP binding"/>
    <property type="evidence" value="ECO:0007669"/>
    <property type="project" value="UniProtKB-UniRule"/>
</dbReference>
<dbReference type="Pfam" id="PF00294">
    <property type="entry name" value="PfkB"/>
    <property type="match status" value="1"/>
</dbReference>
<feature type="active site" description="Proton acceptor" evidence="9">
    <location>
        <position position="311"/>
    </location>
</feature>
<keyword evidence="8 10" id="KW-0067">ATP-binding</keyword>
<evidence type="ECO:0000256" key="2">
    <source>
        <dbReference type="ARBA" id="ARBA00010688"/>
    </source>
</evidence>
<evidence type="ECO:0000256" key="10">
    <source>
        <dbReference type="RuleBase" id="RU368116"/>
    </source>
</evidence>
<comment type="subunit">
    <text evidence="10">Monomer.</text>
</comment>
<evidence type="ECO:0000256" key="6">
    <source>
        <dbReference type="ARBA" id="ARBA00022741"/>
    </source>
</evidence>
<dbReference type="FunFam" id="3.40.1190.20:FF:000014">
    <property type="entry name" value="ADO1p Adenosine kinase"/>
    <property type="match status" value="1"/>
</dbReference>
<evidence type="ECO:0000313" key="12">
    <source>
        <dbReference type="Proteomes" id="UP000887540"/>
    </source>
</evidence>
<keyword evidence="10" id="KW-0539">Nucleus</keyword>
<dbReference type="GO" id="GO:0005634">
    <property type="term" value="C:nucleus"/>
    <property type="evidence" value="ECO:0007669"/>
    <property type="project" value="UniProtKB-SubCell"/>
</dbReference>
<evidence type="ECO:0000256" key="3">
    <source>
        <dbReference type="ARBA" id="ARBA00012119"/>
    </source>
</evidence>
<comment type="function">
    <text evidence="10">ATP dependent phosphorylation of adenosine and other related nucleoside analogs to monophosphate derivatives.</text>
</comment>
<dbReference type="InterPro" id="IPR029056">
    <property type="entry name" value="Ribokinase-like"/>
</dbReference>
<keyword evidence="12" id="KW-1185">Reference proteome</keyword>
<dbReference type="PROSITE" id="PS00584">
    <property type="entry name" value="PFKB_KINASES_2"/>
    <property type="match status" value="1"/>
</dbReference>
<evidence type="ECO:0000256" key="8">
    <source>
        <dbReference type="ARBA" id="ARBA00022840"/>
    </source>
</evidence>
<dbReference type="PRINTS" id="PR00989">
    <property type="entry name" value="ADENOKINASE"/>
</dbReference>
<comment type="subcellular location">
    <subcellularLocation>
        <location evidence="10">Nucleus</location>
    </subcellularLocation>
</comment>
<dbReference type="GO" id="GO:0006166">
    <property type="term" value="P:purine ribonucleoside salvage"/>
    <property type="evidence" value="ECO:0007669"/>
    <property type="project" value="UniProtKB-KW"/>
</dbReference>
<comment type="cofactor">
    <cofactor evidence="10">
        <name>Mg(2+)</name>
        <dbReference type="ChEBI" id="CHEBI:18420"/>
    </cofactor>
    <text evidence="10">Binds 3 Mg(2+) ions per subunit.</text>
</comment>
<comment type="similarity">
    <text evidence="2 10">Belongs to the carbohydrate kinase PfkB family.</text>
</comment>
<dbReference type="InterPro" id="IPR001805">
    <property type="entry name" value="Adenokinase"/>
</dbReference>
<evidence type="ECO:0000256" key="5">
    <source>
        <dbReference type="ARBA" id="ARBA00022726"/>
    </source>
</evidence>
<dbReference type="WBParaSite" id="ACRNAN_scaffold95.g31009.t1">
    <property type="protein sequence ID" value="ACRNAN_scaffold95.g31009.t1"/>
    <property type="gene ID" value="ACRNAN_scaffold95.g31009"/>
</dbReference>
<evidence type="ECO:0000313" key="13">
    <source>
        <dbReference type="WBParaSite" id="ACRNAN_scaffold95.g31009.t1"/>
    </source>
</evidence>
<dbReference type="InterPro" id="IPR011611">
    <property type="entry name" value="PfkB_dom"/>
</dbReference>
<sequence>MKRCCKWRASYSPTMSIPNGILVGMGNPLLDIQVSIGKDFLDKYQLKGNDAILAEKHHLPMYQELPKMEGVQYIPGGATQNVLRAFQWVVGESKKAIFFGSIGNDEFGKTLTKEATSAGVDVHYQIHDNEKTGVCGVLVYEHHRSLVTDLLAAQKYTIDHLEKTENWNRVEKAQYYYISGYFLSTCPPALMKVANHAAETNKLFMVNLSAPFIPFAHKKELDDALPYTDILFGNRTEAEAYADSHGWNTHDLKEIALKLANSEKVNKKRSRTVVITNDEHPIIVVHDGGIEEFPVKRLPSEVIVDTNGAGDGFVGGFLAELVKGKPLKDSIECGCYTAQEVIQQSGCTFPKHCQYK</sequence>
<keyword evidence="4 10" id="KW-0808">Transferase</keyword>
<dbReference type="PANTHER" id="PTHR45769:SF3">
    <property type="entry name" value="ADENOSINE KINASE"/>
    <property type="match status" value="1"/>
</dbReference>
<comment type="pathway">
    <text evidence="1 10">Purine metabolism; AMP biosynthesis via salvage pathway; AMP from adenosine: step 1/1.</text>
</comment>
<proteinExistence type="inferred from homology"/>
<name>A0A914EM89_9BILA</name>
<dbReference type="CDD" id="cd01168">
    <property type="entry name" value="adenosine_kinase"/>
    <property type="match status" value="1"/>
</dbReference>
<evidence type="ECO:0000256" key="4">
    <source>
        <dbReference type="ARBA" id="ARBA00022679"/>
    </source>
</evidence>
<dbReference type="GO" id="GO:0044209">
    <property type="term" value="P:AMP salvage"/>
    <property type="evidence" value="ECO:0007669"/>
    <property type="project" value="UniProtKB-UniRule"/>
</dbReference>
<dbReference type="Proteomes" id="UP000887540">
    <property type="component" value="Unplaced"/>
</dbReference>
<dbReference type="EC" id="2.7.1.20" evidence="3 10"/>
<evidence type="ECO:0000256" key="7">
    <source>
        <dbReference type="ARBA" id="ARBA00022777"/>
    </source>
</evidence>
<dbReference type="GO" id="GO:0006144">
    <property type="term" value="P:purine nucleobase metabolic process"/>
    <property type="evidence" value="ECO:0007669"/>
    <property type="project" value="TreeGrafter"/>
</dbReference>
<dbReference type="PANTHER" id="PTHR45769">
    <property type="entry name" value="ADENOSINE KINASE"/>
    <property type="match status" value="1"/>
</dbReference>
<evidence type="ECO:0000259" key="11">
    <source>
        <dbReference type="Pfam" id="PF00294"/>
    </source>
</evidence>
<dbReference type="GO" id="GO:0004001">
    <property type="term" value="F:adenosine kinase activity"/>
    <property type="evidence" value="ECO:0007669"/>
    <property type="project" value="UniProtKB-UniRule"/>
</dbReference>
<evidence type="ECO:0000256" key="9">
    <source>
        <dbReference type="PIRSR" id="PIRSR601805-1"/>
    </source>
</evidence>
<dbReference type="Gene3D" id="3.30.1110.10">
    <property type="match status" value="1"/>
</dbReference>
<evidence type="ECO:0000256" key="1">
    <source>
        <dbReference type="ARBA" id="ARBA00004801"/>
    </source>
</evidence>
<organism evidence="12 13">
    <name type="scientific">Acrobeloides nanus</name>
    <dbReference type="NCBI Taxonomy" id="290746"/>
    <lineage>
        <taxon>Eukaryota</taxon>
        <taxon>Metazoa</taxon>
        <taxon>Ecdysozoa</taxon>
        <taxon>Nematoda</taxon>
        <taxon>Chromadorea</taxon>
        <taxon>Rhabditida</taxon>
        <taxon>Tylenchina</taxon>
        <taxon>Cephalobomorpha</taxon>
        <taxon>Cephaloboidea</taxon>
        <taxon>Cephalobidae</taxon>
        <taxon>Acrobeloides</taxon>
    </lineage>
</organism>
<accession>A0A914EM89</accession>
<dbReference type="AlphaFoldDB" id="A0A914EM89"/>
<keyword evidence="7 10" id="KW-0418">Kinase</keyword>
<keyword evidence="6 10" id="KW-0547">Nucleotide-binding</keyword>
<dbReference type="InterPro" id="IPR002173">
    <property type="entry name" value="Carboh/pur_kinase_PfkB_CS"/>
</dbReference>
<reference evidence="13" key="1">
    <citation type="submission" date="2022-11" db="UniProtKB">
        <authorList>
            <consortium name="WormBaseParasite"/>
        </authorList>
    </citation>
    <scope>IDENTIFICATION</scope>
</reference>
<keyword evidence="5 10" id="KW-0660">Purine salvage</keyword>
<keyword evidence="10" id="KW-0460">Magnesium</keyword>